<reference evidence="2 3" key="1">
    <citation type="submission" date="2018-03" db="EMBL/GenBank/DDBJ databases">
        <title>Genomic Encyclopedia of Archaeal and Bacterial Type Strains, Phase II (KMG-II): from individual species to whole genera.</title>
        <authorList>
            <person name="Goeker M."/>
        </authorList>
    </citation>
    <scope>NUCLEOTIDE SEQUENCE [LARGE SCALE GENOMIC DNA]</scope>
    <source>
        <strain evidence="2 3">DSM 44720</strain>
    </source>
</reference>
<gene>
    <name evidence="2" type="ORF">CLV43_101321</name>
</gene>
<accession>A0A2T0TK17</accession>
<evidence type="ECO:0000256" key="1">
    <source>
        <dbReference type="SAM" id="SignalP"/>
    </source>
</evidence>
<keyword evidence="3" id="KW-1185">Reference proteome</keyword>
<dbReference type="EMBL" id="PVTF01000001">
    <property type="protein sequence ID" value="PRY46057.1"/>
    <property type="molecule type" value="Genomic_DNA"/>
</dbReference>
<dbReference type="RefSeq" id="WP_106185907.1">
    <property type="nucleotide sequence ID" value="NZ_PVTF01000001.1"/>
</dbReference>
<dbReference type="AlphaFoldDB" id="A0A2T0TK17"/>
<comment type="caution">
    <text evidence="2">The sequence shown here is derived from an EMBL/GenBank/DDBJ whole genome shotgun (WGS) entry which is preliminary data.</text>
</comment>
<evidence type="ECO:0008006" key="4">
    <source>
        <dbReference type="Google" id="ProtNLM"/>
    </source>
</evidence>
<feature type="chain" id="PRO_5039054362" description="Peptidase inhibitor family I36" evidence="1">
    <location>
        <begin position="27"/>
        <end position="159"/>
    </location>
</feature>
<sequence length="159" mass="16509">MRIARGLSALALAVAALALGSTAASAEADPVKLTHADAVARLAAAGVTWSSSGGCVDRDNPSCTSFEQVNLASVQGVIALKQATGCAVNVTGGTEVGHATDTFSHWNGYKLDFSLSTCLNNHITTAFAPLGGDKWQAPSGNVYFREVDHWDVVYYTCGC</sequence>
<feature type="signal peptide" evidence="1">
    <location>
        <begin position="1"/>
        <end position="26"/>
    </location>
</feature>
<evidence type="ECO:0000313" key="3">
    <source>
        <dbReference type="Proteomes" id="UP000239494"/>
    </source>
</evidence>
<keyword evidence="1" id="KW-0732">Signal</keyword>
<organism evidence="2 3">
    <name type="scientific">Umezawaea tangerina</name>
    <dbReference type="NCBI Taxonomy" id="84725"/>
    <lineage>
        <taxon>Bacteria</taxon>
        <taxon>Bacillati</taxon>
        <taxon>Actinomycetota</taxon>
        <taxon>Actinomycetes</taxon>
        <taxon>Pseudonocardiales</taxon>
        <taxon>Pseudonocardiaceae</taxon>
        <taxon>Umezawaea</taxon>
    </lineage>
</organism>
<proteinExistence type="predicted"/>
<dbReference type="OrthoDB" id="3533852at2"/>
<name>A0A2T0TK17_9PSEU</name>
<dbReference type="Proteomes" id="UP000239494">
    <property type="component" value="Unassembled WGS sequence"/>
</dbReference>
<evidence type="ECO:0000313" key="2">
    <source>
        <dbReference type="EMBL" id="PRY46057.1"/>
    </source>
</evidence>
<protein>
    <recommendedName>
        <fullName evidence="4">Peptidase inhibitor family I36</fullName>
    </recommendedName>
</protein>